<keyword evidence="2" id="KW-0378">Hydrolase</keyword>
<dbReference type="EMBL" id="JDSS02000028">
    <property type="protein sequence ID" value="KFB67448.1"/>
    <property type="molecule type" value="Genomic_DNA"/>
</dbReference>
<feature type="domain" description="Carboxyltransferase" evidence="4">
    <location>
        <begin position="2"/>
        <end position="40"/>
    </location>
</feature>
<proteinExistence type="predicted"/>
<dbReference type="PANTHER" id="PTHR34698">
    <property type="entry name" value="5-OXOPROLINASE SUBUNIT B"/>
    <property type="match status" value="1"/>
</dbReference>
<dbReference type="GO" id="GO:0016787">
    <property type="term" value="F:hydrolase activity"/>
    <property type="evidence" value="ECO:0007669"/>
    <property type="project" value="UniProtKB-KW"/>
</dbReference>
<organism evidence="5 6">
    <name type="scientific">Candidatus Accumulibacter vicinus</name>
    <dbReference type="NCBI Taxonomy" id="2954382"/>
    <lineage>
        <taxon>Bacteria</taxon>
        <taxon>Pseudomonadati</taxon>
        <taxon>Pseudomonadota</taxon>
        <taxon>Betaproteobacteria</taxon>
        <taxon>Candidatus Accumulibacter</taxon>
    </lineage>
</organism>
<reference evidence="5 6" key="1">
    <citation type="submission" date="2014-07" db="EMBL/GenBank/DDBJ databases">
        <title>Expanding our view of genomic diversity in Candidatus Accumulibacter clades.</title>
        <authorList>
            <person name="Skennerton C.T."/>
            <person name="Barr J.J."/>
            <person name="Slater F.R."/>
            <person name="Bond P.L."/>
            <person name="Tyson G.W."/>
        </authorList>
    </citation>
    <scope>NUCLEOTIDE SEQUENCE [LARGE SCALE GENOMIC DNA]</scope>
    <source>
        <strain evidence="6">SK-01</strain>
    </source>
</reference>
<dbReference type="GO" id="GO:0005524">
    <property type="term" value="F:ATP binding"/>
    <property type="evidence" value="ECO:0007669"/>
    <property type="project" value="UniProtKB-KW"/>
</dbReference>
<name>A0A084XYA4_9PROT</name>
<accession>A0A084XYA4</accession>
<dbReference type="SUPFAM" id="SSF50891">
    <property type="entry name" value="Cyclophilin-like"/>
    <property type="match status" value="1"/>
</dbReference>
<dbReference type="Proteomes" id="UP000019812">
    <property type="component" value="Unassembled WGS sequence"/>
</dbReference>
<dbReference type="InterPro" id="IPR029000">
    <property type="entry name" value="Cyclophilin-like_dom_sf"/>
</dbReference>
<keyword evidence="1" id="KW-0547">Nucleotide-binding</keyword>
<evidence type="ECO:0000256" key="1">
    <source>
        <dbReference type="ARBA" id="ARBA00022741"/>
    </source>
</evidence>
<evidence type="ECO:0000313" key="6">
    <source>
        <dbReference type="Proteomes" id="UP000019812"/>
    </source>
</evidence>
<evidence type="ECO:0000256" key="3">
    <source>
        <dbReference type="ARBA" id="ARBA00022840"/>
    </source>
</evidence>
<sequence>MAIAGTLTAIYPWESPGGWHLLGACPVPLFSANWPQAALLLPGDRVRFRAIAATEYRLLRSEMPKLRAAAQPPLAFLVDGEADR</sequence>
<keyword evidence="3" id="KW-0067">ATP-binding</keyword>
<gene>
    <name evidence="5" type="primary">kipI</name>
    <name evidence="5" type="ORF">CAPSK01_003208</name>
</gene>
<dbReference type="InterPro" id="IPR010016">
    <property type="entry name" value="PxpB"/>
</dbReference>
<dbReference type="Pfam" id="PF02682">
    <property type="entry name" value="CT_C_D"/>
    <property type="match status" value="1"/>
</dbReference>
<dbReference type="STRING" id="1457154.CAPSK01_003208"/>
<dbReference type="AlphaFoldDB" id="A0A084XYA4"/>
<protein>
    <submittedName>
        <fullName evidence="5">Sporulation inhibitor KipI</fullName>
    </submittedName>
</protein>
<evidence type="ECO:0000256" key="2">
    <source>
        <dbReference type="ARBA" id="ARBA00022801"/>
    </source>
</evidence>
<evidence type="ECO:0000313" key="5">
    <source>
        <dbReference type="EMBL" id="KFB67448.1"/>
    </source>
</evidence>
<dbReference type="PANTHER" id="PTHR34698:SF2">
    <property type="entry name" value="5-OXOPROLINASE SUBUNIT B"/>
    <property type="match status" value="1"/>
</dbReference>
<evidence type="ECO:0000259" key="4">
    <source>
        <dbReference type="Pfam" id="PF02682"/>
    </source>
</evidence>
<dbReference type="Gene3D" id="2.40.100.10">
    <property type="entry name" value="Cyclophilin-like"/>
    <property type="match status" value="1"/>
</dbReference>
<comment type="caution">
    <text evidence="5">The sequence shown here is derived from an EMBL/GenBank/DDBJ whole genome shotgun (WGS) entry which is preliminary data.</text>
</comment>
<dbReference type="InterPro" id="IPR003833">
    <property type="entry name" value="CT_C_D"/>
</dbReference>